<keyword evidence="5" id="KW-1185">Reference proteome</keyword>
<comment type="caution">
    <text evidence="4">The sequence shown here is derived from an EMBL/GenBank/DDBJ whole genome shotgun (WGS) entry which is preliminary data.</text>
</comment>
<reference evidence="4 5" key="1">
    <citation type="journal article" date="2016" name="Sci. Rep.">
        <title>The genome sequence of the outbreeding globe artichoke constructed de novo incorporating a phase-aware low-pass sequencing strategy of F1 progeny.</title>
        <authorList>
            <person name="Scaglione D."/>
            <person name="Reyes-Chin-Wo S."/>
            <person name="Acquadro A."/>
            <person name="Froenicke L."/>
            <person name="Portis E."/>
            <person name="Beitel C."/>
            <person name="Tirone M."/>
            <person name="Mauro R."/>
            <person name="Lo Monaco A."/>
            <person name="Mauromicale G."/>
            <person name="Faccioli P."/>
            <person name="Cattivelli L."/>
            <person name="Rieseberg L."/>
            <person name="Michelmore R."/>
            <person name="Lanteri S."/>
        </authorList>
    </citation>
    <scope>NUCLEOTIDE SEQUENCE [LARGE SCALE GENOMIC DNA]</scope>
    <source>
        <strain evidence="4">2C</strain>
    </source>
</reference>
<dbReference type="GO" id="GO:0005634">
    <property type="term" value="C:nucleus"/>
    <property type="evidence" value="ECO:0007669"/>
    <property type="project" value="UniProtKB-SubCell"/>
</dbReference>
<evidence type="ECO:0000256" key="2">
    <source>
        <dbReference type="ARBA" id="ARBA00023242"/>
    </source>
</evidence>
<dbReference type="Proteomes" id="UP000243975">
    <property type="component" value="Unassembled WGS sequence"/>
</dbReference>
<evidence type="ECO:0000313" key="4">
    <source>
        <dbReference type="EMBL" id="KVI08049.1"/>
    </source>
</evidence>
<dbReference type="Pfam" id="PF12047">
    <property type="entry name" value="DNMT1-RFD"/>
    <property type="match status" value="1"/>
</dbReference>
<dbReference type="PANTHER" id="PTHR46235:SF3">
    <property type="entry name" value="PHD FINGER-CONTAINING PROTEIN DDB_G0268158"/>
    <property type="match status" value="1"/>
</dbReference>
<evidence type="ECO:0000259" key="3">
    <source>
        <dbReference type="Pfam" id="PF12047"/>
    </source>
</evidence>
<dbReference type="EMBL" id="LEKV01001376">
    <property type="protein sequence ID" value="KVI08049.1"/>
    <property type="molecule type" value="Genomic_DNA"/>
</dbReference>
<evidence type="ECO:0000313" key="5">
    <source>
        <dbReference type="Proteomes" id="UP000243975"/>
    </source>
</evidence>
<name>A0A103YFB2_CYNCS</name>
<dbReference type="STRING" id="59895.A0A103YFB2"/>
<gene>
    <name evidence="4" type="ORF">Ccrd_013584</name>
</gene>
<keyword evidence="2" id="KW-0539">Nucleus</keyword>
<organism evidence="4 5">
    <name type="scientific">Cynara cardunculus var. scolymus</name>
    <name type="common">Globe artichoke</name>
    <name type="synonym">Cynara scolymus</name>
    <dbReference type="NCBI Taxonomy" id="59895"/>
    <lineage>
        <taxon>Eukaryota</taxon>
        <taxon>Viridiplantae</taxon>
        <taxon>Streptophyta</taxon>
        <taxon>Embryophyta</taxon>
        <taxon>Tracheophyta</taxon>
        <taxon>Spermatophyta</taxon>
        <taxon>Magnoliopsida</taxon>
        <taxon>eudicotyledons</taxon>
        <taxon>Gunneridae</taxon>
        <taxon>Pentapetalae</taxon>
        <taxon>asterids</taxon>
        <taxon>campanulids</taxon>
        <taxon>Asterales</taxon>
        <taxon>Asteraceae</taxon>
        <taxon>Carduoideae</taxon>
        <taxon>Cardueae</taxon>
        <taxon>Carduinae</taxon>
        <taxon>Cynara</taxon>
    </lineage>
</organism>
<dbReference type="InterPro" id="IPR022702">
    <property type="entry name" value="Cytosine_MeTrfase1_RFD"/>
</dbReference>
<feature type="domain" description="RFTS" evidence="3">
    <location>
        <begin position="51"/>
        <end position="124"/>
    </location>
</feature>
<dbReference type="OMA" id="QTIAWKL"/>
<sequence>MDSLDDERTTILNVVSDYNRAEDEPSSFTKLPVQWGESESLDNNNSLICLRGTADNGLQKLYKPVKAWKCDLAKAKPEISALSRDNNWIKLLKPRKSFEDMIRTILITMHCLHFFKRKSEASSKSL</sequence>
<proteinExistence type="predicted"/>
<dbReference type="AlphaFoldDB" id="A0A103YFB2"/>
<dbReference type="Gramene" id="KVI08049">
    <property type="protein sequence ID" value="KVI08049"/>
    <property type="gene ID" value="Ccrd_013584"/>
</dbReference>
<accession>A0A103YFB2</accession>
<evidence type="ECO:0000256" key="1">
    <source>
        <dbReference type="ARBA" id="ARBA00004123"/>
    </source>
</evidence>
<dbReference type="PANTHER" id="PTHR46235">
    <property type="entry name" value="PHD FINGER-CONTAINING PROTEIN DDB_G0268158"/>
    <property type="match status" value="1"/>
</dbReference>
<comment type="subcellular location">
    <subcellularLocation>
        <location evidence="1">Nucleus</location>
    </subcellularLocation>
</comment>
<protein>
    <submittedName>
        <fullName evidence="4">DNA (Cytosine-5)-methyltransferase 1, replication foci domain-containing protein</fullName>
    </submittedName>
</protein>